<dbReference type="InterPro" id="IPR045895">
    <property type="entry name" value="bHLH91-like"/>
</dbReference>
<evidence type="ECO:0000256" key="1">
    <source>
        <dbReference type="SAM" id="MobiDB-lite"/>
    </source>
</evidence>
<dbReference type="GO" id="GO:0048658">
    <property type="term" value="P:anther wall tapetum development"/>
    <property type="evidence" value="ECO:0000318"/>
    <property type="project" value="GO_Central"/>
</dbReference>
<feature type="region of interest" description="Disordered" evidence="1">
    <location>
        <begin position="44"/>
        <end position="79"/>
    </location>
</feature>
<protein>
    <recommendedName>
        <fullName evidence="5">Myc-type, basic helix-loop-helix (BHLH) domain-containing protein</fullName>
    </recommendedName>
</protein>
<keyword evidence="4" id="KW-1185">Reference proteome</keyword>
<dbReference type="OMA" id="NSAGHEE"/>
<dbReference type="Gramene" id="mRNA:HanXRQr2_Chr16g0761861">
    <property type="protein sequence ID" value="mRNA:HanXRQr2_Chr16g0761861"/>
    <property type="gene ID" value="HanXRQr2_Chr16g0761861"/>
</dbReference>
<gene>
    <name evidence="3" type="ORF">HannXRQ_Chr16g0522691</name>
    <name evidence="2" type="ORF">HanXRQr2_Chr16g0761861</name>
</gene>
<reference evidence="2 4" key="1">
    <citation type="journal article" date="2017" name="Nature">
        <title>The sunflower genome provides insights into oil metabolism, flowering and Asterid evolution.</title>
        <authorList>
            <person name="Badouin H."/>
            <person name="Gouzy J."/>
            <person name="Grassa C.J."/>
            <person name="Murat F."/>
            <person name="Staton S.E."/>
            <person name="Cottret L."/>
            <person name="Lelandais-Briere C."/>
            <person name="Owens G.L."/>
            <person name="Carrere S."/>
            <person name="Mayjonade B."/>
            <person name="Legrand L."/>
            <person name="Gill N."/>
            <person name="Kane N.C."/>
            <person name="Bowers J.E."/>
            <person name="Hubner S."/>
            <person name="Bellec A."/>
            <person name="Berard A."/>
            <person name="Berges H."/>
            <person name="Blanchet N."/>
            <person name="Boniface M.C."/>
            <person name="Brunel D."/>
            <person name="Catrice O."/>
            <person name="Chaidir N."/>
            <person name="Claudel C."/>
            <person name="Donnadieu C."/>
            <person name="Faraut T."/>
            <person name="Fievet G."/>
            <person name="Helmstetter N."/>
            <person name="King M."/>
            <person name="Knapp S.J."/>
            <person name="Lai Z."/>
            <person name="Le Paslier M.C."/>
            <person name="Lippi Y."/>
            <person name="Lorenzon L."/>
            <person name="Mandel J.R."/>
            <person name="Marage G."/>
            <person name="Marchand G."/>
            <person name="Marquand E."/>
            <person name="Bret-Mestries E."/>
            <person name="Morien E."/>
            <person name="Nambeesan S."/>
            <person name="Nguyen T."/>
            <person name="Pegot-Espagnet P."/>
            <person name="Pouilly N."/>
            <person name="Raftis F."/>
            <person name="Sallet E."/>
            <person name="Schiex T."/>
            <person name="Thomas J."/>
            <person name="Vandecasteele C."/>
            <person name="Vares D."/>
            <person name="Vear F."/>
            <person name="Vautrin S."/>
            <person name="Crespi M."/>
            <person name="Mangin B."/>
            <person name="Burke J.M."/>
            <person name="Salse J."/>
            <person name="Munos S."/>
            <person name="Vincourt P."/>
            <person name="Rieseberg L.H."/>
            <person name="Langlade N.B."/>
        </authorList>
    </citation>
    <scope>NUCLEOTIDE SEQUENCE [LARGE SCALE GENOMIC DNA]</scope>
    <source>
        <strain evidence="4">cv. SF193</strain>
        <tissue evidence="2">Leaves</tissue>
    </source>
</reference>
<accession>A0A251S5R3</accession>
<dbReference type="GO" id="GO:0009555">
    <property type="term" value="P:pollen development"/>
    <property type="evidence" value="ECO:0000318"/>
    <property type="project" value="GO_Central"/>
</dbReference>
<dbReference type="AlphaFoldDB" id="A0A251S5R3"/>
<reference evidence="3" key="2">
    <citation type="submission" date="2017-02" db="EMBL/GenBank/DDBJ databases">
        <title>Sunflower complete genome.</title>
        <authorList>
            <person name="Langlade N."/>
            <person name="Munos S."/>
        </authorList>
    </citation>
    <scope>NUCLEOTIDE SEQUENCE [LARGE SCALE GENOMIC DNA]</scope>
    <source>
        <tissue evidence="3">Leaves</tissue>
    </source>
</reference>
<dbReference type="GO" id="GO:0006355">
    <property type="term" value="P:regulation of DNA-templated transcription"/>
    <property type="evidence" value="ECO:0000318"/>
    <property type="project" value="GO_Central"/>
</dbReference>
<dbReference type="PANTHER" id="PTHR46834:SF13">
    <property type="entry name" value="BASIC HELIX-LOOP-HELIX (BHLH) DNA-BINDING SUPERFAMILY PROTEIN-RELATED"/>
    <property type="match status" value="1"/>
</dbReference>
<evidence type="ECO:0000313" key="3">
    <source>
        <dbReference type="EMBL" id="OTF92511.1"/>
    </source>
</evidence>
<sequence length="177" mass="20113">MCDYEQKDDRASIVGDAIEYINNLKRDLEELKIAVDRKRCNRSRMKRHKTEDHLNFDVESNTGHDQQAYNGSSSSTMKSSWLQRKSKNIEVDVRVIDDEATIKLVQQKGISCLLLVSKALDELNLDVHHVAGGLIGGYYSYLFNNKICEGSSVYASDIANKLIEVVDKQYANVPNHF</sequence>
<dbReference type="InParanoid" id="A0A251S5R3"/>
<evidence type="ECO:0000313" key="2">
    <source>
        <dbReference type="EMBL" id="KAF5761163.1"/>
    </source>
</evidence>
<evidence type="ECO:0000313" key="4">
    <source>
        <dbReference type="Proteomes" id="UP000215914"/>
    </source>
</evidence>
<reference evidence="2" key="3">
    <citation type="submission" date="2020-06" db="EMBL/GenBank/DDBJ databases">
        <title>Helianthus annuus Genome sequencing and assembly Release 2.</title>
        <authorList>
            <person name="Gouzy J."/>
            <person name="Langlade N."/>
            <person name="Munos S."/>
        </authorList>
    </citation>
    <scope>NUCLEOTIDE SEQUENCE</scope>
    <source>
        <tissue evidence="2">Leaves</tissue>
    </source>
</reference>
<dbReference type="EMBL" id="CM007905">
    <property type="protein sequence ID" value="OTF92511.1"/>
    <property type="molecule type" value="Genomic_DNA"/>
</dbReference>
<organism evidence="3 4">
    <name type="scientific">Helianthus annuus</name>
    <name type="common">Common sunflower</name>
    <dbReference type="NCBI Taxonomy" id="4232"/>
    <lineage>
        <taxon>Eukaryota</taxon>
        <taxon>Viridiplantae</taxon>
        <taxon>Streptophyta</taxon>
        <taxon>Embryophyta</taxon>
        <taxon>Tracheophyta</taxon>
        <taxon>Spermatophyta</taxon>
        <taxon>Magnoliopsida</taxon>
        <taxon>eudicotyledons</taxon>
        <taxon>Gunneridae</taxon>
        <taxon>Pentapetalae</taxon>
        <taxon>asterids</taxon>
        <taxon>campanulids</taxon>
        <taxon>Asterales</taxon>
        <taxon>Asteraceae</taxon>
        <taxon>Asteroideae</taxon>
        <taxon>Heliantheae alliance</taxon>
        <taxon>Heliantheae</taxon>
        <taxon>Helianthus</taxon>
    </lineage>
</organism>
<feature type="compositionally biased region" description="Polar residues" evidence="1">
    <location>
        <begin position="58"/>
        <end position="79"/>
    </location>
</feature>
<dbReference type="EMBL" id="MNCJ02000331">
    <property type="protein sequence ID" value="KAF5761163.1"/>
    <property type="molecule type" value="Genomic_DNA"/>
</dbReference>
<name>A0A251S5R3_HELAN</name>
<proteinExistence type="predicted"/>
<evidence type="ECO:0008006" key="5">
    <source>
        <dbReference type="Google" id="ProtNLM"/>
    </source>
</evidence>
<dbReference type="PANTHER" id="PTHR46834">
    <property type="entry name" value="TRANSCRIPTION FACTOR BHLH91"/>
    <property type="match status" value="1"/>
</dbReference>
<dbReference type="Proteomes" id="UP000215914">
    <property type="component" value="Chromosome 16"/>
</dbReference>